<feature type="region of interest" description="Disordered" evidence="1">
    <location>
        <begin position="160"/>
        <end position="180"/>
    </location>
</feature>
<dbReference type="EMBL" id="JACAZE010000036">
    <property type="protein sequence ID" value="KAF7288368.1"/>
    <property type="molecule type" value="Genomic_DNA"/>
</dbReference>
<organism evidence="2 3">
    <name type="scientific">Mycena chlorophos</name>
    <name type="common">Agaric fungus</name>
    <name type="synonym">Agaricus chlorophos</name>
    <dbReference type="NCBI Taxonomy" id="658473"/>
    <lineage>
        <taxon>Eukaryota</taxon>
        <taxon>Fungi</taxon>
        <taxon>Dikarya</taxon>
        <taxon>Basidiomycota</taxon>
        <taxon>Agaricomycotina</taxon>
        <taxon>Agaricomycetes</taxon>
        <taxon>Agaricomycetidae</taxon>
        <taxon>Agaricales</taxon>
        <taxon>Marasmiineae</taxon>
        <taxon>Mycenaceae</taxon>
        <taxon>Mycena</taxon>
    </lineage>
</organism>
<dbReference type="AlphaFoldDB" id="A0A8H6RX93"/>
<sequence length="257" mass="27772">MVMGSSHLLRAPALTNLHDDRPRRIVGSGLRHWRELALFLAFETERRSQVQVRDNDYAACLPPAHAPREEAPTAVIGSTNMSMPVPPKLCGTTSVRRRAPRMPPLHVLSHASSAARHDPPMPSKPAKPGGIPSLQPRVGLDAGGGHGLVLHRQLQATRLRVKSAQAMPREDDSGAEECDPARMRVQSVPLELVAQILSGAVLSASLPERSSKQCSLPTVILPNVLGLADSPDEVQQACIPRLPSVLVFKSSWAHAYL</sequence>
<reference evidence="2" key="1">
    <citation type="submission" date="2020-05" db="EMBL/GenBank/DDBJ databases">
        <title>Mycena genomes resolve the evolution of fungal bioluminescence.</title>
        <authorList>
            <person name="Tsai I.J."/>
        </authorList>
    </citation>
    <scope>NUCLEOTIDE SEQUENCE</scope>
    <source>
        <strain evidence="2">110903Hualien_Pintung</strain>
    </source>
</reference>
<feature type="region of interest" description="Disordered" evidence="1">
    <location>
        <begin position="111"/>
        <end position="137"/>
    </location>
</feature>
<evidence type="ECO:0000313" key="3">
    <source>
        <dbReference type="Proteomes" id="UP000613580"/>
    </source>
</evidence>
<gene>
    <name evidence="2" type="ORF">HMN09_01399700</name>
</gene>
<evidence type="ECO:0000256" key="1">
    <source>
        <dbReference type="SAM" id="MobiDB-lite"/>
    </source>
</evidence>
<proteinExistence type="predicted"/>
<keyword evidence="3" id="KW-1185">Reference proteome</keyword>
<dbReference type="Proteomes" id="UP000613580">
    <property type="component" value="Unassembled WGS sequence"/>
</dbReference>
<protein>
    <submittedName>
        <fullName evidence="2">Uncharacterized protein</fullName>
    </submittedName>
</protein>
<name>A0A8H6RX93_MYCCL</name>
<evidence type="ECO:0000313" key="2">
    <source>
        <dbReference type="EMBL" id="KAF7288368.1"/>
    </source>
</evidence>
<comment type="caution">
    <text evidence="2">The sequence shown here is derived from an EMBL/GenBank/DDBJ whole genome shotgun (WGS) entry which is preliminary data.</text>
</comment>
<accession>A0A8H6RX93</accession>